<dbReference type="PANTHER" id="PTHR44085:SF2">
    <property type="entry name" value="SEPIAPTERIN REDUCTASE"/>
    <property type="match status" value="1"/>
</dbReference>
<dbReference type="EMBL" id="FOGS01000017">
    <property type="protein sequence ID" value="SES34697.1"/>
    <property type="molecule type" value="Genomic_DNA"/>
</dbReference>
<dbReference type="RefSeq" id="WP_092830888.1">
    <property type="nucleotide sequence ID" value="NZ_FOGS01000017.1"/>
</dbReference>
<keyword evidence="4" id="KW-0560">Oxidoreductase</keyword>
<dbReference type="InterPro" id="IPR002347">
    <property type="entry name" value="SDR_fam"/>
</dbReference>
<dbReference type="PANTHER" id="PTHR44085">
    <property type="entry name" value="SEPIAPTERIN REDUCTASE"/>
    <property type="match status" value="1"/>
</dbReference>
<keyword evidence="6" id="KW-1185">Reference proteome</keyword>
<dbReference type="Gene3D" id="3.40.50.720">
    <property type="entry name" value="NAD(P)-binding Rossmann-like Domain"/>
    <property type="match status" value="1"/>
</dbReference>
<dbReference type="Pfam" id="PF00106">
    <property type="entry name" value="adh_short"/>
    <property type="match status" value="1"/>
</dbReference>
<dbReference type="GO" id="GO:0005737">
    <property type="term" value="C:cytoplasm"/>
    <property type="evidence" value="ECO:0007669"/>
    <property type="project" value="UniProtKB-SubCell"/>
</dbReference>
<dbReference type="PRINTS" id="PR00081">
    <property type="entry name" value="GDHRDH"/>
</dbReference>
<protein>
    <submittedName>
        <fullName evidence="5">Benzil reductase ((S)-benzoin forming)</fullName>
    </submittedName>
</protein>
<evidence type="ECO:0000256" key="2">
    <source>
        <dbReference type="ARBA" id="ARBA00022490"/>
    </source>
</evidence>
<keyword evidence="3" id="KW-0521">NADP</keyword>
<dbReference type="GO" id="GO:0004757">
    <property type="term" value="F:sepiapterin reductase (NADP+) activity"/>
    <property type="evidence" value="ECO:0007669"/>
    <property type="project" value="TreeGrafter"/>
</dbReference>
<dbReference type="GO" id="GO:0006729">
    <property type="term" value="P:tetrahydrobiopterin biosynthetic process"/>
    <property type="evidence" value="ECO:0007669"/>
    <property type="project" value="TreeGrafter"/>
</dbReference>
<evidence type="ECO:0000256" key="1">
    <source>
        <dbReference type="ARBA" id="ARBA00004496"/>
    </source>
</evidence>
<sequence length="225" mass="24681">MHSIIVTGANRGLGKELHDILVENELLFGNLIFISRVPVAEPQKSCRYIQTDFGGQSGLDLTSAISSDNKAVVFINNAGTIEPIGKAQNIAVSDMENALRINCIAPLAISQQLVRKTKELDARLLVLNVSTGAARRPINGWMTYCVSKAAAVMALDVLASENDHVEILHFDPGVMDTSMQSYIRSKSTNIMPEVDFFRELKTNGALKNPREVAENIIDVVRDFLL</sequence>
<evidence type="ECO:0000256" key="4">
    <source>
        <dbReference type="ARBA" id="ARBA00023002"/>
    </source>
</evidence>
<dbReference type="AlphaFoldDB" id="A0A1H9WLX6"/>
<evidence type="ECO:0000256" key="3">
    <source>
        <dbReference type="ARBA" id="ARBA00022857"/>
    </source>
</evidence>
<accession>A0A1H9WLX6</accession>
<dbReference type="SUPFAM" id="SSF51735">
    <property type="entry name" value="NAD(P)-binding Rossmann-fold domains"/>
    <property type="match status" value="1"/>
</dbReference>
<dbReference type="STRING" id="416874.SAMN04487958_1176"/>
<evidence type="ECO:0000313" key="5">
    <source>
        <dbReference type="EMBL" id="SES34697.1"/>
    </source>
</evidence>
<keyword evidence="2" id="KW-0963">Cytoplasm</keyword>
<name>A0A1H9WLX6_9GAMM</name>
<dbReference type="InterPro" id="IPR051721">
    <property type="entry name" value="Biopterin_syn/organic_redct"/>
</dbReference>
<dbReference type="Proteomes" id="UP000198505">
    <property type="component" value="Unassembled WGS sequence"/>
</dbReference>
<organism evidence="5 6">
    <name type="scientific">Vreelandella subterranea</name>
    <dbReference type="NCBI Taxonomy" id="416874"/>
    <lineage>
        <taxon>Bacteria</taxon>
        <taxon>Pseudomonadati</taxon>
        <taxon>Pseudomonadota</taxon>
        <taxon>Gammaproteobacteria</taxon>
        <taxon>Oceanospirillales</taxon>
        <taxon>Halomonadaceae</taxon>
        <taxon>Vreelandella</taxon>
    </lineage>
</organism>
<reference evidence="6" key="1">
    <citation type="submission" date="2016-10" db="EMBL/GenBank/DDBJ databases">
        <authorList>
            <person name="Varghese N."/>
            <person name="Submissions S."/>
        </authorList>
    </citation>
    <scope>NUCLEOTIDE SEQUENCE [LARGE SCALE GENOMIC DNA]</scope>
    <source>
        <strain evidence="6">CGMCC 1.6495</strain>
    </source>
</reference>
<comment type="subcellular location">
    <subcellularLocation>
        <location evidence="1">Cytoplasm</location>
    </subcellularLocation>
</comment>
<gene>
    <name evidence="5" type="ORF">SAMN04487958_1176</name>
</gene>
<evidence type="ECO:0000313" key="6">
    <source>
        <dbReference type="Proteomes" id="UP000198505"/>
    </source>
</evidence>
<proteinExistence type="predicted"/>
<dbReference type="InterPro" id="IPR036291">
    <property type="entry name" value="NAD(P)-bd_dom_sf"/>
</dbReference>